<protein>
    <submittedName>
        <fullName evidence="2">Uncharacterized protein</fullName>
    </submittedName>
</protein>
<name>A0AAD2FIY2_9STRA</name>
<keyword evidence="3" id="KW-1185">Reference proteome</keyword>
<feature type="region of interest" description="Disordered" evidence="1">
    <location>
        <begin position="1"/>
        <end position="23"/>
    </location>
</feature>
<evidence type="ECO:0000313" key="2">
    <source>
        <dbReference type="EMBL" id="CAJ1942406.1"/>
    </source>
</evidence>
<dbReference type="Proteomes" id="UP001295423">
    <property type="component" value="Unassembled WGS sequence"/>
</dbReference>
<sequence length="110" mass="12338">MGKKSKRVRTKQETEATMTGELKKEDQYALHKKEFDRIIAKYKLDDPKKAEGIAELLTNQDSGVSAPAFAEKFGMQVEEAVVFLEWIKVGIKFKEEAIDTAKKAGLSKSS</sequence>
<reference evidence="2" key="1">
    <citation type="submission" date="2023-08" db="EMBL/GenBank/DDBJ databases">
        <authorList>
            <person name="Audoor S."/>
            <person name="Bilcke G."/>
        </authorList>
    </citation>
    <scope>NUCLEOTIDE SEQUENCE</scope>
</reference>
<dbReference type="EMBL" id="CAKOGP040001112">
    <property type="protein sequence ID" value="CAJ1942406.1"/>
    <property type="molecule type" value="Genomic_DNA"/>
</dbReference>
<proteinExistence type="predicted"/>
<evidence type="ECO:0000313" key="3">
    <source>
        <dbReference type="Proteomes" id="UP001295423"/>
    </source>
</evidence>
<evidence type="ECO:0000256" key="1">
    <source>
        <dbReference type="SAM" id="MobiDB-lite"/>
    </source>
</evidence>
<dbReference type="AlphaFoldDB" id="A0AAD2FIY2"/>
<gene>
    <name evidence="2" type="ORF">CYCCA115_LOCUS7931</name>
</gene>
<comment type="caution">
    <text evidence="2">The sequence shown here is derived from an EMBL/GenBank/DDBJ whole genome shotgun (WGS) entry which is preliminary data.</text>
</comment>
<accession>A0AAD2FIY2</accession>
<organism evidence="2 3">
    <name type="scientific">Cylindrotheca closterium</name>
    <dbReference type="NCBI Taxonomy" id="2856"/>
    <lineage>
        <taxon>Eukaryota</taxon>
        <taxon>Sar</taxon>
        <taxon>Stramenopiles</taxon>
        <taxon>Ochrophyta</taxon>
        <taxon>Bacillariophyta</taxon>
        <taxon>Bacillariophyceae</taxon>
        <taxon>Bacillariophycidae</taxon>
        <taxon>Bacillariales</taxon>
        <taxon>Bacillariaceae</taxon>
        <taxon>Cylindrotheca</taxon>
    </lineage>
</organism>